<evidence type="ECO:0000256" key="10">
    <source>
        <dbReference type="ARBA" id="ARBA00048954"/>
    </source>
</evidence>
<dbReference type="InterPro" id="IPR027417">
    <property type="entry name" value="P-loop_NTPase"/>
</dbReference>
<dbReference type="PANTHER" id="PTHR30153:SF2">
    <property type="entry name" value="REPLICATIVE DNA HELICASE"/>
    <property type="match status" value="1"/>
</dbReference>
<dbReference type="NCBIfam" id="TIGR00665">
    <property type="entry name" value="DnaB"/>
    <property type="match status" value="1"/>
</dbReference>
<evidence type="ECO:0000256" key="12">
    <source>
        <dbReference type="RuleBase" id="RU362085"/>
    </source>
</evidence>
<sequence>MSDKIPFNIEAEQAVLGAILIADKNMNVIDDINLRVDDFYRPSHKIIYKAMLMLFKANKPIDNLTVIEYLNKTNELEKAGGIACITSLVNCVPSASNIKYYADMVKDTAIRRKYIQAGEQIKNIAYNAENIDSTVSKAEKLIFDISKENVYKGDIIEPTDLMIECMQEIEYQYEHNKNGVSGIDTGYVDLNKITGGFQNLDFIIIGARPAMGKTALALSMASKIAKKNIPVAVFSLEMSKAQLGKRLISGASCVNSQKISTGRLNEKEWQRVIQATDILSKRPIYIEDSAEINILQLRSKARQLKRQKDIKLIIIDYLQLLASERKRDNKVQEVSDISRQLKILAKELNIPVIALAQLSRSVEARQDKRPMLSDLRESGSIEQDADIVMFLYRDEYYNANTNNKNLAELIISKHRNGSTGKVNLYYHHDYCFFDDCIMDI</sequence>
<dbReference type="Pfam" id="PF03796">
    <property type="entry name" value="DnaB_C"/>
    <property type="match status" value="1"/>
</dbReference>
<dbReference type="PROSITE" id="PS51199">
    <property type="entry name" value="SF4_HELICASE"/>
    <property type="match status" value="1"/>
</dbReference>
<keyword evidence="2 12" id="KW-0639">Primosome</keyword>
<evidence type="ECO:0000256" key="9">
    <source>
        <dbReference type="ARBA" id="ARBA00023235"/>
    </source>
</evidence>
<dbReference type="GO" id="GO:0005524">
    <property type="term" value="F:ATP binding"/>
    <property type="evidence" value="ECO:0007669"/>
    <property type="project" value="UniProtKB-UniRule"/>
</dbReference>
<comment type="similarity">
    <text evidence="1 12">Belongs to the helicase family. DnaB subfamily.</text>
</comment>
<keyword evidence="7 12" id="KW-0067">ATP-binding</keyword>
<keyword evidence="9" id="KW-0413">Isomerase</keyword>
<dbReference type="InterPro" id="IPR007694">
    <property type="entry name" value="DNA_helicase_DnaB-like_C"/>
</dbReference>
<evidence type="ECO:0000256" key="4">
    <source>
        <dbReference type="ARBA" id="ARBA00022741"/>
    </source>
</evidence>
<dbReference type="InterPro" id="IPR007693">
    <property type="entry name" value="DNA_helicase_DnaB-like_N"/>
</dbReference>
<dbReference type="FunFam" id="3.40.50.300:FF:000076">
    <property type="entry name" value="Replicative DNA helicase"/>
    <property type="match status" value="1"/>
</dbReference>
<evidence type="ECO:0000256" key="6">
    <source>
        <dbReference type="ARBA" id="ARBA00022806"/>
    </source>
</evidence>
<protein>
    <recommendedName>
        <fullName evidence="11 12">Replicative DNA helicase</fullName>
        <ecNumber evidence="11 12">5.6.2.3</ecNumber>
    </recommendedName>
</protein>
<evidence type="ECO:0000256" key="5">
    <source>
        <dbReference type="ARBA" id="ARBA00022801"/>
    </source>
</evidence>
<dbReference type="GO" id="GO:0003677">
    <property type="term" value="F:DNA binding"/>
    <property type="evidence" value="ECO:0007669"/>
    <property type="project" value="UniProtKB-UniRule"/>
</dbReference>
<dbReference type="EMBL" id="UGPP01000001">
    <property type="protein sequence ID" value="STY70544.1"/>
    <property type="molecule type" value="Genomic_DNA"/>
</dbReference>
<evidence type="ECO:0000259" key="13">
    <source>
        <dbReference type="PROSITE" id="PS51199"/>
    </source>
</evidence>
<dbReference type="PANTHER" id="PTHR30153">
    <property type="entry name" value="REPLICATIVE DNA HELICASE DNAB"/>
    <property type="match status" value="1"/>
</dbReference>
<accession>A0A378NQ70</accession>
<dbReference type="GO" id="GO:0042802">
    <property type="term" value="F:identical protein binding"/>
    <property type="evidence" value="ECO:0007669"/>
    <property type="project" value="UniProtKB-ARBA"/>
</dbReference>
<comment type="function">
    <text evidence="12">The main replicative DNA helicase, it participates in initiation and elongation during chromosome replication. Travels ahead of the DNA replisome, separating dsDNA into templates for DNA synthesis. A processive ATP-dependent 5'-3' DNA helicase it has DNA-dependent ATPase activity.</text>
</comment>
<evidence type="ECO:0000313" key="14">
    <source>
        <dbReference type="EMBL" id="STY70544.1"/>
    </source>
</evidence>
<gene>
    <name evidence="14" type="primary">dnaC_3</name>
    <name evidence="14" type="ORF">NCTC10571_00683</name>
</gene>
<dbReference type="GO" id="GO:0016887">
    <property type="term" value="F:ATP hydrolysis activity"/>
    <property type="evidence" value="ECO:0007669"/>
    <property type="project" value="RHEA"/>
</dbReference>
<dbReference type="SUPFAM" id="SSF52540">
    <property type="entry name" value="P-loop containing nucleoside triphosphate hydrolases"/>
    <property type="match status" value="1"/>
</dbReference>
<evidence type="ECO:0000313" key="15">
    <source>
        <dbReference type="Proteomes" id="UP000255234"/>
    </source>
</evidence>
<dbReference type="Proteomes" id="UP000255234">
    <property type="component" value="Unassembled WGS sequence"/>
</dbReference>
<dbReference type="GO" id="GO:0006269">
    <property type="term" value="P:DNA replication, synthesis of primer"/>
    <property type="evidence" value="ECO:0007669"/>
    <property type="project" value="UniProtKB-UniRule"/>
</dbReference>
<dbReference type="InterPro" id="IPR007692">
    <property type="entry name" value="DNA_helicase_DnaB"/>
</dbReference>
<dbReference type="GO" id="GO:1990077">
    <property type="term" value="C:primosome complex"/>
    <property type="evidence" value="ECO:0007669"/>
    <property type="project" value="UniProtKB-UniRule"/>
</dbReference>
<dbReference type="InterPro" id="IPR016136">
    <property type="entry name" value="DNA_helicase_N/primase_C"/>
</dbReference>
<keyword evidence="4 12" id="KW-0547">Nucleotide-binding</keyword>
<evidence type="ECO:0000256" key="3">
    <source>
        <dbReference type="ARBA" id="ARBA00022705"/>
    </source>
</evidence>
<dbReference type="GO" id="GO:0005829">
    <property type="term" value="C:cytosol"/>
    <property type="evidence" value="ECO:0007669"/>
    <property type="project" value="TreeGrafter"/>
</dbReference>
<evidence type="ECO:0000256" key="1">
    <source>
        <dbReference type="ARBA" id="ARBA00008428"/>
    </source>
</evidence>
<keyword evidence="6 12" id="KW-0347">Helicase</keyword>
<keyword evidence="5 12" id="KW-0378">Hydrolase</keyword>
<evidence type="ECO:0000256" key="7">
    <source>
        <dbReference type="ARBA" id="ARBA00022840"/>
    </source>
</evidence>
<dbReference type="SUPFAM" id="SSF48024">
    <property type="entry name" value="N-terminal domain of DnaB helicase"/>
    <property type="match status" value="1"/>
</dbReference>
<dbReference type="CDD" id="cd00984">
    <property type="entry name" value="DnaB_C"/>
    <property type="match status" value="1"/>
</dbReference>
<evidence type="ECO:0000256" key="8">
    <source>
        <dbReference type="ARBA" id="ARBA00023125"/>
    </source>
</evidence>
<dbReference type="Gene3D" id="1.10.860.10">
    <property type="entry name" value="DNAb Helicase, Chain A"/>
    <property type="match status" value="1"/>
</dbReference>
<keyword evidence="3 12" id="KW-0235">DNA replication</keyword>
<dbReference type="EC" id="5.6.2.3" evidence="11 12"/>
<proteinExistence type="inferred from homology"/>
<dbReference type="Gene3D" id="3.40.50.300">
    <property type="entry name" value="P-loop containing nucleotide triphosphate hydrolases"/>
    <property type="match status" value="1"/>
</dbReference>
<organism evidence="14 15">
    <name type="scientific">Megamonas hypermegale</name>
    <dbReference type="NCBI Taxonomy" id="158847"/>
    <lineage>
        <taxon>Bacteria</taxon>
        <taxon>Bacillati</taxon>
        <taxon>Bacillota</taxon>
        <taxon>Negativicutes</taxon>
        <taxon>Selenomonadales</taxon>
        <taxon>Selenomonadaceae</taxon>
        <taxon>Megamonas</taxon>
    </lineage>
</organism>
<evidence type="ECO:0000256" key="11">
    <source>
        <dbReference type="NCBIfam" id="TIGR00665"/>
    </source>
</evidence>
<dbReference type="GO" id="GO:0043139">
    <property type="term" value="F:5'-3' DNA helicase activity"/>
    <property type="evidence" value="ECO:0007669"/>
    <property type="project" value="UniProtKB-EC"/>
</dbReference>
<dbReference type="Pfam" id="PF00772">
    <property type="entry name" value="DnaB"/>
    <property type="match status" value="1"/>
</dbReference>
<dbReference type="AlphaFoldDB" id="A0A378NQ70"/>
<dbReference type="InterPro" id="IPR036185">
    <property type="entry name" value="DNA_heli_DnaB-like_N_sf"/>
</dbReference>
<feature type="domain" description="SF4 helicase" evidence="13">
    <location>
        <begin position="176"/>
        <end position="440"/>
    </location>
</feature>
<evidence type="ECO:0000256" key="2">
    <source>
        <dbReference type="ARBA" id="ARBA00022515"/>
    </source>
</evidence>
<reference evidence="14 15" key="1">
    <citation type="submission" date="2018-06" db="EMBL/GenBank/DDBJ databases">
        <authorList>
            <consortium name="Pathogen Informatics"/>
            <person name="Doyle S."/>
        </authorList>
    </citation>
    <scope>NUCLEOTIDE SEQUENCE [LARGE SCALE GENOMIC DNA]</scope>
    <source>
        <strain evidence="14 15">NCTC10571</strain>
    </source>
</reference>
<keyword evidence="8 12" id="KW-0238">DNA-binding</keyword>
<comment type="catalytic activity">
    <reaction evidence="10 12">
        <text>ATP + H2O = ADP + phosphate + H(+)</text>
        <dbReference type="Rhea" id="RHEA:13065"/>
        <dbReference type="ChEBI" id="CHEBI:15377"/>
        <dbReference type="ChEBI" id="CHEBI:15378"/>
        <dbReference type="ChEBI" id="CHEBI:30616"/>
        <dbReference type="ChEBI" id="CHEBI:43474"/>
        <dbReference type="ChEBI" id="CHEBI:456216"/>
        <dbReference type="EC" id="5.6.2.3"/>
    </reaction>
</comment>
<name>A0A378NQ70_9FIRM</name>